<sequence length="533" mass="58092">MEDTPRVDMAPQTAGLSDDLEKVEQETREYPSSPSHFQRLIDQAGVDAQVIAHSYPGYGTSQSPFIVDFLPIDARNPRAFSSRKKWTIIFLQALSAFIVAFVSTAFSGALPDVIRTFNVSSEVGVLGISLFVLGFAIGPLFWAPLSELFGRQYVFLSTYTALVLFNVGAALAQNIQTLIILRFLAGTVGSAPLVNAGAAVADLFAPVERGRASILFASAPLLGPSLGPIVSGFLGTRCGWRWVEGLMAILTGVIVIICAFSVPETYSPVLLRRRAEKLSSVTGDRYISRFEVDKSEVTARSRFRIALSRPWVMLLREPIVLMSAIYIAFIYGTLYMLFPAFPIIFKETRGWAPEISALAFLGMTIGMALSIAYLLYDQKRYRALTLATGSAPPESRLPPAMIGACFLPVGLFWFAWTNGPEVAWIVPIIASGVFGAGLVLVFLSLTNYLIDSYAMYAASALAASAFMRSVFGAAFPLFATKMYAGLGIHWASSVPAFLALACLPFPFLFYRYGSWVRSKCAFSAEILAERSLT</sequence>
<feature type="transmembrane region" description="Helical" evidence="9">
    <location>
        <begin position="319"/>
        <end position="345"/>
    </location>
</feature>
<feature type="transmembrane region" description="Helical" evidence="9">
    <location>
        <begin position="397"/>
        <end position="416"/>
    </location>
</feature>
<feature type="transmembrane region" description="Helical" evidence="9">
    <location>
        <begin position="490"/>
        <end position="510"/>
    </location>
</feature>
<evidence type="ECO:0000256" key="2">
    <source>
        <dbReference type="ARBA" id="ARBA00022448"/>
    </source>
</evidence>
<evidence type="ECO:0000256" key="4">
    <source>
        <dbReference type="ARBA" id="ARBA00022692"/>
    </source>
</evidence>
<keyword evidence="3" id="KW-1003">Cell membrane</keyword>
<evidence type="ECO:0000256" key="6">
    <source>
        <dbReference type="ARBA" id="ARBA00023136"/>
    </source>
</evidence>
<feature type="transmembrane region" description="Helical" evidence="9">
    <location>
        <begin position="88"/>
        <end position="111"/>
    </location>
</feature>
<dbReference type="SUPFAM" id="SSF103473">
    <property type="entry name" value="MFS general substrate transporter"/>
    <property type="match status" value="1"/>
</dbReference>
<dbReference type="CDD" id="cd17323">
    <property type="entry name" value="MFS_Tpo1_MDR_like"/>
    <property type="match status" value="1"/>
</dbReference>
<accession>A0ABY6UCU0</accession>
<feature type="transmembrane region" description="Helical" evidence="9">
    <location>
        <begin position="154"/>
        <end position="173"/>
    </location>
</feature>
<evidence type="ECO:0000259" key="10">
    <source>
        <dbReference type="PROSITE" id="PS50850"/>
    </source>
</evidence>
<keyword evidence="6 9" id="KW-0472">Membrane</keyword>
<dbReference type="InterPro" id="IPR036259">
    <property type="entry name" value="MFS_trans_sf"/>
</dbReference>
<evidence type="ECO:0000256" key="1">
    <source>
        <dbReference type="ARBA" id="ARBA00004651"/>
    </source>
</evidence>
<feature type="transmembrane region" description="Helical" evidence="9">
    <location>
        <begin position="422"/>
        <end position="443"/>
    </location>
</feature>
<keyword evidence="5 9" id="KW-1133">Transmembrane helix</keyword>
<dbReference type="Gene3D" id="1.20.1250.20">
    <property type="entry name" value="MFS general substrate transporter like domains"/>
    <property type="match status" value="1"/>
</dbReference>
<dbReference type="PROSITE" id="PS50850">
    <property type="entry name" value="MFS"/>
    <property type="match status" value="1"/>
</dbReference>
<evidence type="ECO:0000256" key="5">
    <source>
        <dbReference type="ARBA" id="ARBA00022989"/>
    </source>
</evidence>
<reference evidence="11 12" key="1">
    <citation type="submission" date="2019-06" db="EMBL/GenBank/DDBJ databases">
        <authorList>
            <person name="Broberg M."/>
        </authorList>
    </citation>
    <scope>NUCLEOTIDE SEQUENCE [LARGE SCALE GENOMIC DNA]</scope>
</reference>
<keyword evidence="12" id="KW-1185">Reference proteome</keyword>
<proteinExistence type="inferred from homology"/>
<feature type="transmembrane region" description="Helical" evidence="9">
    <location>
        <begin position="246"/>
        <end position="266"/>
    </location>
</feature>
<dbReference type="InterPro" id="IPR020846">
    <property type="entry name" value="MFS_dom"/>
</dbReference>
<feature type="transmembrane region" description="Helical" evidence="9">
    <location>
        <begin position="179"/>
        <end position="201"/>
    </location>
</feature>
<evidence type="ECO:0000256" key="9">
    <source>
        <dbReference type="SAM" id="Phobius"/>
    </source>
</evidence>
<evidence type="ECO:0000256" key="8">
    <source>
        <dbReference type="SAM" id="MobiDB-lite"/>
    </source>
</evidence>
<comment type="caution">
    <text evidence="11">The sequence shown here is derived from an EMBL/GenBank/DDBJ whole genome shotgun (WGS) entry which is preliminary data.</text>
</comment>
<comment type="similarity">
    <text evidence="7">Belongs to the major facilitator superfamily. DHA1 family. Polyamines/proton antiporter (TC 2.A.1.2.16) subfamily.</text>
</comment>
<dbReference type="InterPro" id="IPR011701">
    <property type="entry name" value="MFS"/>
</dbReference>
<dbReference type="PANTHER" id="PTHR23502">
    <property type="entry name" value="MAJOR FACILITATOR SUPERFAMILY"/>
    <property type="match status" value="1"/>
</dbReference>
<feature type="transmembrane region" description="Helical" evidence="9">
    <location>
        <begin position="123"/>
        <end position="142"/>
    </location>
</feature>
<evidence type="ECO:0000256" key="7">
    <source>
        <dbReference type="ARBA" id="ARBA00038459"/>
    </source>
</evidence>
<feature type="domain" description="Major facilitator superfamily (MFS) profile" evidence="10">
    <location>
        <begin position="88"/>
        <end position="519"/>
    </location>
</feature>
<evidence type="ECO:0000256" key="3">
    <source>
        <dbReference type="ARBA" id="ARBA00022475"/>
    </source>
</evidence>
<evidence type="ECO:0000313" key="12">
    <source>
        <dbReference type="Proteomes" id="UP000766486"/>
    </source>
</evidence>
<dbReference type="PANTHER" id="PTHR23502:SF186">
    <property type="entry name" value="MAJOR FACILITATOR SUPERFAMILY (MFS) PROFILE DOMAIN-CONTAINING PROTEIN"/>
    <property type="match status" value="1"/>
</dbReference>
<protein>
    <recommendedName>
        <fullName evidence="10">Major facilitator superfamily (MFS) profile domain-containing protein</fullName>
    </recommendedName>
</protein>
<evidence type="ECO:0000313" key="11">
    <source>
        <dbReference type="EMBL" id="VUC28983.1"/>
    </source>
</evidence>
<feature type="transmembrane region" description="Helical" evidence="9">
    <location>
        <begin position="357"/>
        <end position="376"/>
    </location>
</feature>
<dbReference type="Pfam" id="PF07690">
    <property type="entry name" value="MFS_1"/>
    <property type="match status" value="1"/>
</dbReference>
<feature type="transmembrane region" description="Helical" evidence="9">
    <location>
        <begin position="213"/>
        <end position="234"/>
    </location>
</feature>
<dbReference type="EMBL" id="CABFNS010000795">
    <property type="protein sequence ID" value="VUC28983.1"/>
    <property type="molecule type" value="Genomic_DNA"/>
</dbReference>
<organism evidence="11 12">
    <name type="scientific">Bionectria ochroleuca</name>
    <name type="common">Gliocladium roseum</name>
    <dbReference type="NCBI Taxonomy" id="29856"/>
    <lineage>
        <taxon>Eukaryota</taxon>
        <taxon>Fungi</taxon>
        <taxon>Dikarya</taxon>
        <taxon>Ascomycota</taxon>
        <taxon>Pezizomycotina</taxon>
        <taxon>Sordariomycetes</taxon>
        <taxon>Hypocreomycetidae</taxon>
        <taxon>Hypocreales</taxon>
        <taxon>Bionectriaceae</taxon>
        <taxon>Clonostachys</taxon>
    </lineage>
</organism>
<feature type="transmembrane region" description="Helical" evidence="9">
    <location>
        <begin position="455"/>
        <end position="478"/>
    </location>
</feature>
<comment type="subcellular location">
    <subcellularLocation>
        <location evidence="1">Cell membrane</location>
        <topology evidence="1">Multi-pass membrane protein</topology>
    </subcellularLocation>
</comment>
<keyword evidence="2" id="KW-0813">Transport</keyword>
<feature type="region of interest" description="Disordered" evidence="8">
    <location>
        <begin position="1"/>
        <end position="20"/>
    </location>
</feature>
<gene>
    <name evidence="11" type="ORF">CLO192961_LOCUS248282</name>
</gene>
<dbReference type="Proteomes" id="UP000766486">
    <property type="component" value="Unassembled WGS sequence"/>
</dbReference>
<name>A0ABY6UCU0_BIOOC</name>
<keyword evidence="4 9" id="KW-0812">Transmembrane</keyword>